<dbReference type="PANTHER" id="PTHR42837">
    <property type="entry name" value="REGULATOR OF SIGMA-E PROTEASE RSEP"/>
    <property type="match status" value="1"/>
</dbReference>
<feature type="transmembrane region" description="Helical" evidence="11">
    <location>
        <begin position="274"/>
        <end position="292"/>
    </location>
</feature>
<dbReference type="InterPro" id="IPR008915">
    <property type="entry name" value="Peptidase_M50"/>
</dbReference>
<dbReference type="SUPFAM" id="SSF50156">
    <property type="entry name" value="PDZ domain-like"/>
    <property type="match status" value="1"/>
</dbReference>
<dbReference type="CDD" id="cd06163">
    <property type="entry name" value="S2P-M50_PDZ_RseP-like"/>
    <property type="match status" value="1"/>
</dbReference>
<feature type="transmembrane region" description="Helical" evidence="11">
    <location>
        <begin position="326"/>
        <end position="343"/>
    </location>
</feature>
<evidence type="ECO:0000256" key="10">
    <source>
        <dbReference type="ARBA" id="ARBA00023136"/>
    </source>
</evidence>
<reference evidence="13" key="2">
    <citation type="journal article" date="2021" name="PeerJ">
        <title>Extensive microbial diversity within the chicken gut microbiome revealed by metagenomics and culture.</title>
        <authorList>
            <person name="Gilroy R."/>
            <person name="Ravi A."/>
            <person name="Getino M."/>
            <person name="Pursley I."/>
            <person name="Horton D.L."/>
            <person name="Alikhan N.F."/>
            <person name="Baker D."/>
            <person name="Gharbi K."/>
            <person name="Hall N."/>
            <person name="Watson M."/>
            <person name="Adriaenssens E.M."/>
            <person name="Foster-Nyarko E."/>
            <person name="Jarju S."/>
            <person name="Secka A."/>
            <person name="Antonio M."/>
            <person name="Oren A."/>
            <person name="Chaudhuri R.R."/>
            <person name="La Ragione R."/>
            <person name="Hildebrand F."/>
            <person name="Pallen M.J."/>
        </authorList>
    </citation>
    <scope>NUCLEOTIDE SEQUENCE</scope>
    <source>
        <strain evidence="13">ChiSjej2B20-13462</strain>
    </source>
</reference>
<keyword evidence="7" id="KW-0862">Zinc</keyword>
<evidence type="ECO:0000256" key="3">
    <source>
        <dbReference type="ARBA" id="ARBA00007931"/>
    </source>
</evidence>
<keyword evidence="8 11" id="KW-1133">Transmembrane helix</keyword>
<evidence type="ECO:0000256" key="1">
    <source>
        <dbReference type="ARBA" id="ARBA00001947"/>
    </source>
</evidence>
<dbReference type="GO" id="GO:0016020">
    <property type="term" value="C:membrane"/>
    <property type="evidence" value="ECO:0007669"/>
    <property type="project" value="UniProtKB-SubCell"/>
</dbReference>
<evidence type="ECO:0000256" key="4">
    <source>
        <dbReference type="ARBA" id="ARBA00022670"/>
    </source>
</evidence>
<keyword evidence="4 13" id="KW-0645">Protease</keyword>
<dbReference type="InterPro" id="IPR036034">
    <property type="entry name" value="PDZ_sf"/>
</dbReference>
<evidence type="ECO:0000313" key="13">
    <source>
        <dbReference type="EMBL" id="HIQ69508.1"/>
    </source>
</evidence>
<dbReference type="GO" id="GO:0004222">
    <property type="term" value="F:metalloendopeptidase activity"/>
    <property type="evidence" value="ECO:0007669"/>
    <property type="project" value="InterPro"/>
</dbReference>
<feature type="domain" description="Peptidase M50" evidence="12">
    <location>
        <begin position="6"/>
        <end position="336"/>
    </location>
</feature>
<evidence type="ECO:0000256" key="5">
    <source>
        <dbReference type="ARBA" id="ARBA00022692"/>
    </source>
</evidence>
<evidence type="ECO:0000256" key="9">
    <source>
        <dbReference type="ARBA" id="ARBA00023049"/>
    </source>
</evidence>
<keyword evidence="9" id="KW-0482">Metalloprotease</keyword>
<comment type="cofactor">
    <cofactor evidence="1">
        <name>Zn(2+)</name>
        <dbReference type="ChEBI" id="CHEBI:29105"/>
    </cofactor>
</comment>
<evidence type="ECO:0000259" key="12">
    <source>
        <dbReference type="Pfam" id="PF02163"/>
    </source>
</evidence>
<dbReference type="EMBL" id="DVFN01000063">
    <property type="protein sequence ID" value="HIQ69508.1"/>
    <property type="molecule type" value="Genomic_DNA"/>
</dbReference>
<keyword evidence="6" id="KW-0378">Hydrolase</keyword>
<dbReference type="Gene3D" id="2.30.42.10">
    <property type="match status" value="1"/>
</dbReference>
<gene>
    <name evidence="13" type="ORF">IAA67_04160</name>
</gene>
<evidence type="ECO:0000256" key="2">
    <source>
        <dbReference type="ARBA" id="ARBA00004141"/>
    </source>
</evidence>
<comment type="similarity">
    <text evidence="3">Belongs to the peptidase M50B family.</text>
</comment>
<name>A0A9D0Z7W4_9FIRM</name>
<dbReference type="Pfam" id="PF02163">
    <property type="entry name" value="Peptidase_M50"/>
    <property type="match status" value="1"/>
</dbReference>
<dbReference type="PANTHER" id="PTHR42837:SF2">
    <property type="entry name" value="MEMBRANE METALLOPROTEASE ARASP2, CHLOROPLASTIC-RELATED"/>
    <property type="match status" value="1"/>
</dbReference>
<comment type="subcellular location">
    <subcellularLocation>
        <location evidence="2">Membrane</location>
        <topology evidence="2">Multi-pass membrane protein</topology>
    </subcellularLocation>
</comment>
<evidence type="ECO:0000256" key="6">
    <source>
        <dbReference type="ARBA" id="ARBA00022801"/>
    </source>
</evidence>
<evidence type="ECO:0000256" key="11">
    <source>
        <dbReference type="SAM" id="Phobius"/>
    </source>
</evidence>
<dbReference type="AlphaFoldDB" id="A0A9D0Z7W4"/>
<reference evidence="13" key="1">
    <citation type="submission" date="2020-10" db="EMBL/GenBank/DDBJ databases">
        <authorList>
            <person name="Gilroy R."/>
        </authorList>
    </citation>
    <scope>NUCLEOTIDE SEQUENCE</scope>
    <source>
        <strain evidence="13">ChiSjej2B20-13462</strain>
    </source>
</reference>
<feature type="transmembrane region" description="Helical" evidence="11">
    <location>
        <begin position="88"/>
        <end position="110"/>
    </location>
</feature>
<dbReference type="GO" id="GO:0006508">
    <property type="term" value="P:proteolysis"/>
    <property type="evidence" value="ECO:0007669"/>
    <property type="project" value="UniProtKB-KW"/>
</dbReference>
<evidence type="ECO:0000256" key="7">
    <source>
        <dbReference type="ARBA" id="ARBA00022833"/>
    </source>
</evidence>
<keyword evidence="5 11" id="KW-0812">Transmembrane</keyword>
<protein>
    <submittedName>
        <fullName evidence="13">Site-2 protease family protein</fullName>
    </submittedName>
</protein>
<dbReference type="InterPro" id="IPR004387">
    <property type="entry name" value="Pept_M50_Zn"/>
</dbReference>
<proteinExistence type="inferred from homology"/>
<accession>A0A9D0Z7W4</accession>
<organism evidence="13 14">
    <name type="scientific">Candidatus Avoscillospira stercorigallinarum</name>
    <dbReference type="NCBI Taxonomy" id="2840708"/>
    <lineage>
        <taxon>Bacteria</taxon>
        <taxon>Bacillati</taxon>
        <taxon>Bacillota</taxon>
        <taxon>Clostridia</taxon>
        <taxon>Eubacteriales</taxon>
        <taxon>Oscillospiraceae</taxon>
        <taxon>Oscillospiraceae incertae sedis</taxon>
        <taxon>Candidatus Avoscillospira</taxon>
    </lineage>
</organism>
<comment type="caution">
    <text evidence="13">The sequence shown here is derived from an EMBL/GenBank/DDBJ whole genome shotgun (WGS) entry which is preliminary data.</text>
</comment>
<keyword evidence="10 11" id="KW-0472">Membrane</keyword>
<dbReference type="Proteomes" id="UP000886874">
    <property type="component" value="Unassembled WGS sequence"/>
</dbReference>
<evidence type="ECO:0000256" key="8">
    <source>
        <dbReference type="ARBA" id="ARBA00022989"/>
    </source>
</evidence>
<evidence type="ECO:0000313" key="14">
    <source>
        <dbReference type="Proteomes" id="UP000886874"/>
    </source>
</evidence>
<sequence>MYILLAILIFSVLIFVHELGHFLLAKAFGVRVNEFALFMGPALWKKEIGETTYAIRCIPIGGYCAMEGEDEQSSDPRSFTAAAAWKRALILVAGAAFNFLTGLVLLVALYSAVAGFSTPKIVDFYEDCPLQAEDGLQVGDEIYSIDGERVYIYSDISMLLPRNTTGVYDLVVRRDGQLVELKDFAMTQQPYEENGQTVYRYGLYFGVEEKTLGTVLKNSWYTAVDFVRIVRMGLQDLVSGWVSIDEMTGPVGIVSVIADTGEQSENAAAAALNISYLAAFIAVNLAVVNLLPIPALDGGRIFLLLVTWVIETILRRKINPKYEGYIHAAGMILLLLFLAFITFKDIGKLIGG</sequence>